<keyword evidence="1" id="KW-0378">Hydrolase</keyword>
<dbReference type="EMBL" id="PYAS01000003">
    <property type="protein sequence ID" value="PSL31227.1"/>
    <property type="molecule type" value="Genomic_DNA"/>
</dbReference>
<dbReference type="Pfam" id="PF20434">
    <property type="entry name" value="BD-FAE"/>
    <property type="match status" value="1"/>
</dbReference>
<evidence type="ECO:0000256" key="1">
    <source>
        <dbReference type="ARBA" id="ARBA00022801"/>
    </source>
</evidence>
<evidence type="ECO:0000256" key="2">
    <source>
        <dbReference type="SAM" id="SignalP"/>
    </source>
</evidence>
<dbReference type="SUPFAM" id="SSF53474">
    <property type="entry name" value="alpha/beta-Hydrolases"/>
    <property type="match status" value="1"/>
</dbReference>
<accession>A0A2P8GB86</accession>
<reference evidence="4 5" key="1">
    <citation type="submission" date="2018-03" db="EMBL/GenBank/DDBJ databases">
        <title>Genomic Encyclopedia of Archaeal and Bacterial Type Strains, Phase II (KMG-II): from individual species to whole genera.</title>
        <authorList>
            <person name="Goeker M."/>
        </authorList>
    </citation>
    <scope>NUCLEOTIDE SEQUENCE [LARGE SCALE GENOMIC DNA]</scope>
    <source>
        <strain evidence="4 5">DSM 29057</strain>
    </source>
</reference>
<feature type="signal peptide" evidence="2">
    <location>
        <begin position="1"/>
        <end position="28"/>
    </location>
</feature>
<dbReference type="Gene3D" id="3.40.50.1820">
    <property type="entry name" value="alpha/beta hydrolase"/>
    <property type="match status" value="1"/>
</dbReference>
<comment type="caution">
    <text evidence="4">The sequence shown here is derived from an EMBL/GenBank/DDBJ whole genome shotgun (WGS) entry which is preliminary data.</text>
</comment>
<dbReference type="GO" id="GO:0016787">
    <property type="term" value="F:hydrolase activity"/>
    <property type="evidence" value="ECO:0007669"/>
    <property type="project" value="UniProtKB-KW"/>
</dbReference>
<dbReference type="RefSeq" id="WP_106594591.1">
    <property type="nucleotide sequence ID" value="NZ_PYAS01000003.1"/>
</dbReference>
<feature type="domain" description="BD-FAE-like" evidence="3">
    <location>
        <begin position="54"/>
        <end position="251"/>
    </location>
</feature>
<feature type="chain" id="PRO_5015115339" evidence="2">
    <location>
        <begin position="29"/>
        <end position="294"/>
    </location>
</feature>
<dbReference type="InterPro" id="IPR049492">
    <property type="entry name" value="BD-FAE-like_dom"/>
</dbReference>
<keyword evidence="5" id="KW-1185">Reference proteome</keyword>
<organism evidence="4 5">
    <name type="scientific">Dyadobacter jiangsuensis</name>
    <dbReference type="NCBI Taxonomy" id="1591085"/>
    <lineage>
        <taxon>Bacteria</taxon>
        <taxon>Pseudomonadati</taxon>
        <taxon>Bacteroidota</taxon>
        <taxon>Cytophagia</taxon>
        <taxon>Cytophagales</taxon>
        <taxon>Spirosomataceae</taxon>
        <taxon>Dyadobacter</taxon>
    </lineage>
</organism>
<evidence type="ECO:0000313" key="4">
    <source>
        <dbReference type="EMBL" id="PSL31227.1"/>
    </source>
</evidence>
<name>A0A2P8GB86_9BACT</name>
<dbReference type="InterPro" id="IPR029058">
    <property type="entry name" value="AB_hydrolase_fold"/>
</dbReference>
<dbReference type="PANTHER" id="PTHR48081">
    <property type="entry name" value="AB HYDROLASE SUPERFAMILY PROTEIN C4A8.06C"/>
    <property type="match status" value="1"/>
</dbReference>
<dbReference type="AlphaFoldDB" id="A0A2P8GB86"/>
<sequence>MKQHITHFNRVIWGWFIALLFVAATATAQTATYADAKELALFDEPYGPHTLHKMDVYLHPKRTRETPLVILVHGGGWMNGDKEACNFMKDFLYPQGFNIININYRLANQTDLHYQEIMDDIDLAISHILTNADEWLVRKDKYILWGGSAGGHLAMLYAYKYDRNDVVGAVTTLGGPTRLDDPETLKGARQSDLEGLLPIITGDPWKPGAFAPSYRAASPYYAKTFKPTLLMHGEADVIVPVAQARTMYAHLQELKVPSELITLPNGGHGGEGTPPDMARHMAGRILEWVKKYGK</sequence>
<dbReference type="InterPro" id="IPR050300">
    <property type="entry name" value="GDXG_lipolytic_enzyme"/>
</dbReference>
<evidence type="ECO:0000259" key="3">
    <source>
        <dbReference type="Pfam" id="PF20434"/>
    </source>
</evidence>
<dbReference type="OrthoDB" id="9777975at2"/>
<dbReference type="Proteomes" id="UP000241964">
    <property type="component" value="Unassembled WGS sequence"/>
</dbReference>
<gene>
    <name evidence="4" type="ORF">CLV60_10393</name>
</gene>
<dbReference type="PANTHER" id="PTHR48081:SF13">
    <property type="entry name" value="ALPHA_BETA HYDROLASE"/>
    <property type="match status" value="1"/>
</dbReference>
<proteinExistence type="predicted"/>
<protein>
    <submittedName>
        <fullName evidence="4">Acetyl esterase/lipase</fullName>
    </submittedName>
</protein>
<evidence type="ECO:0000313" key="5">
    <source>
        <dbReference type="Proteomes" id="UP000241964"/>
    </source>
</evidence>
<keyword evidence="2" id="KW-0732">Signal</keyword>